<protein>
    <submittedName>
        <fullName evidence="1">Uncharacterized protein</fullName>
    </submittedName>
</protein>
<dbReference type="AlphaFoldDB" id="A0A1I5TVC1"/>
<gene>
    <name evidence="1" type="ORF">SAMN04488047_11545</name>
</gene>
<proteinExistence type="predicted"/>
<dbReference type="Proteomes" id="UP000199356">
    <property type="component" value="Unassembled WGS sequence"/>
</dbReference>
<organism evidence="1 2">
    <name type="scientific">Tranquillimonas alkanivorans</name>
    <dbReference type="NCBI Taxonomy" id="441119"/>
    <lineage>
        <taxon>Bacteria</taxon>
        <taxon>Pseudomonadati</taxon>
        <taxon>Pseudomonadota</taxon>
        <taxon>Alphaproteobacteria</taxon>
        <taxon>Rhodobacterales</taxon>
        <taxon>Roseobacteraceae</taxon>
        <taxon>Tranquillimonas</taxon>
    </lineage>
</organism>
<dbReference type="RefSeq" id="WP_093424229.1">
    <property type="nucleotide sequence ID" value="NZ_FOXA01000015.1"/>
</dbReference>
<dbReference type="EMBL" id="FOXA01000015">
    <property type="protein sequence ID" value="SFP86948.1"/>
    <property type="molecule type" value="Genomic_DNA"/>
</dbReference>
<accession>A0A1I5TVC1</accession>
<keyword evidence="2" id="KW-1185">Reference proteome</keyword>
<evidence type="ECO:0000313" key="2">
    <source>
        <dbReference type="Proteomes" id="UP000199356"/>
    </source>
</evidence>
<evidence type="ECO:0000313" key="1">
    <source>
        <dbReference type="EMBL" id="SFP86948.1"/>
    </source>
</evidence>
<name>A0A1I5TVC1_9RHOB</name>
<sequence length="89" mass="9855">MTLKTEVTGPNGKSSYKTIPSELSLLTVAKVTLPEPDRMAAARRWIGSDCVFGEREAHLLEGFWKLLDTAPEGFPVSKIEPRHVIYRGG</sequence>
<reference evidence="1 2" key="1">
    <citation type="submission" date="2016-10" db="EMBL/GenBank/DDBJ databases">
        <authorList>
            <person name="de Groot N.N."/>
        </authorList>
    </citation>
    <scope>NUCLEOTIDE SEQUENCE [LARGE SCALE GENOMIC DNA]</scope>
    <source>
        <strain evidence="1 2">DSM 19547</strain>
    </source>
</reference>